<dbReference type="Gene3D" id="2.40.50.140">
    <property type="entry name" value="Nucleic acid-binding proteins"/>
    <property type="match status" value="1"/>
</dbReference>
<keyword evidence="10 14" id="KW-0460">Magnesium</keyword>
<dbReference type="InterPro" id="IPR012310">
    <property type="entry name" value="DNA_ligase_ATP-dep_cent"/>
</dbReference>
<dbReference type="SUPFAM" id="SSF117018">
    <property type="entry name" value="ATP-dependent DNA ligase DNA-binding domain"/>
    <property type="match status" value="1"/>
</dbReference>
<dbReference type="InterPro" id="IPR012340">
    <property type="entry name" value="NA-bd_OB-fold"/>
</dbReference>
<feature type="binding site" evidence="14">
    <location>
        <position position="414"/>
    </location>
    <ligand>
        <name>ATP</name>
        <dbReference type="ChEBI" id="CHEBI:30616"/>
    </ligand>
</feature>
<dbReference type="GO" id="GO:0003910">
    <property type="term" value="F:DNA ligase (ATP) activity"/>
    <property type="evidence" value="ECO:0007669"/>
    <property type="project" value="UniProtKB-UniRule"/>
</dbReference>
<feature type="domain" description="ATP-dependent DNA ligase family profile" evidence="16">
    <location>
        <begin position="322"/>
        <end position="449"/>
    </location>
</feature>
<dbReference type="InterPro" id="IPR012309">
    <property type="entry name" value="DNA_ligase_ATP-dep_C"/>
</dbReference>
<dbReference type="Pfam" id="PF01068">
    <property type="entry name" value="DNA_ligase_A_M"/>
    <property type="match status" value="1"/>
</dbReference>
<dbReference type="HAMAP" id="MF_00407">
    <property type="entry name" value="DNA_ligase"/>
    <property type="match status" value="1"/>
</dbReference>
<keyword evidence="13 14" id="KW-0131">Cell cycle</keyword>
<keyword evidence="12 14" id="KW-0234">DNA repair</keyword>
<dbReference type="Gene3D" id="3.30.470.30">
    <property type="entry name" value="DNA ligase/mRNA capping enzyme"/>
    <property type="match status" value="1"/>
</dbReference>
<comment type="catalytic activity">
    <reaction evidence="14">
        <text>ATP + (deoxyribonucleotide)n-3'-hydroxyl + 5'-phospho-(deoxyribonucleotide)m = (deoxyribonucleotide)n+m + AMP + diphosphate.</text>
        <dbReference type="EC" id="6.5.1.1"/>
    </reaction>
</comment>
<dbReference type="GO" id="GO:0051301">
    <property type="term" value="P:cell division"/>
    <property type="evidence" value="ECO:0007669"/>
    <property type="project" value="UniProtKB-KW"/>
</dbReference>
<dbReference type="PROSITE" id="PS50160">
    <property type="entry name" value="DNA_LIGASE_A3"/>
    <property type="match status" value="1"/>
</dbReference>
<evidence type="ECO:0000259" key="16">
    <source>
        <dbReference type="PROSITE" id="PS50160"/>
    </source>
</evidence>
<evidence type="ECO:0000256" key="5">
    <source>
        <dbReference type="ARBA" id="ARBA00022705"/>
    </source>
</evidence>
<dbReference type="PANTHER" id="PTHR45674">
    <property type="entry name" value="DNA LIGASE 1/3 FAMILY MEMBER"/>
    <property type="match status" value="1"/>
</dbReference>
<evidence type="ECO:0000256" key="9">
    <source>
        <dbReference type="ARBA" id="ARBA00022840"/>
    </source>
</evidence>
<evidence type="ECO:0000256" key="13">
    <source>
        <dbReference type="ARBA" id="ARBA00023306"/>
    </source>
</evidence>
<evidence type="ECO:0000256" key="8">
    <source>
        <dbReference type="ARBA" id="ARBA00022763"/>
    </source>
</evidence>
<dbReference type="InterPro" id="IPR012308">
    <property type="entry name" value="DNA_ligase_ATP-dep_N"/>
</dbReference>
<evidence type="ECO:0000313" key="17">
    <source>
        <dbReference type="EMBL" id="RLE50668.1"/>
    </source>
</evidence>
<keyword evidence="3 14" id="KW-0436">Ligase</keyword>
<dbReference type="SUPFAM" id="SSF50249">
    <property type="entry name" value="Nucleic acid-binding proteins"/>
    <property type="match status" value="1"/>
</dbReference>
<name>A0A497EVJ2_9CREN</name>
<evidence type="ECO:0000256" key="7">
    <source>
        <dbReference type="ARBA" id="ARBA00022741"/>
    </source>
</evidence>
<keyword evidence="7 14" id="KW-0547">Nucleotide-binding</keyword>
<evidence type="ECO:0000256" key="12">
    <source>
        <dbReference type="ARBA" id="ARBA00023204"/>
    </source>
</evidence>
<dbReference type="InterPro" id="IPR050191">
    <property type="entry name" value="ATP-dep_DNA_ligase"/>
</dbReference>
<comment type="caution">
    <text evidence="14">Lacks conserved residue(s) required for the propagation of feature annotation.</text>
</comment>
<dbReference type="GO" id="GO:0005524">
    <property type="term" value="F:ATP binding"/>
    <property type="evidence" value="ECO:0007669"/>
    <property type="project" value="UniProtKB-UniRule"/>
</dbReference>
<comment type="cofactor">
    <cofactor evidence="14">
        <name>Mg(2+)</name>
        <dbReference type="ChEBI" id="CHEBI:18420"/>
    </cofactor>
</comment>
<comment type="function">
    <text evidence="14">DNA ligase that seals nicks in double-stranded DNA during DNA replication, DNA recombination and DNA repair.</text>
</comment>
<proteinExistence type="inferred from homology"/>
<accession>A0A497EVJ2</accession>
<dbReference type="Proteomes" id="UP000278475">
    <property type="component" value="Unassembled WGS sequence"/>
</dbReference>
<dbReference type="AlphaFoldDB" id="A0A497EVJ2"/>
<dbReference type="GO" id="GO:0006310">
    <property type="term" value="P:DNA recombination"/>
    <property type="evidence" value="ECO:0007669"/>
    <property type="project" value="UniProtKB-UniRule"/>
</dbReference>
<protein>
    <recommendedName>
        <fullName evidence="2 14">DNA ligase</fullName>
        <ecNumber evidence="14">6.5.1.1</ecNumber>
    </recommendedName>
    <alternativeName>
        <fullName evidence="14">Polydeoxyribonucleotide synthase [ATP]</fullName>
    </alternativeName>
</protein>
<dbReference type="PROSITE" id="PS00333">
    <property type="entry name" value="DNA_LIGASE_A2"/>
    <property type="match status" value="1"/>
</dbReference>
<evidence type="ECO:0000256" key="3">
    <source>
        <dbReference type="ARBA" id="ARBA00022598"/>
    </source>
</evidence>
<dbReference type="GO" id="GO:0006281">
    <property type="term" value="P:DNA repair"/>
    <property type="evidence" value="ECO:0007669"/>
    <property type="project" value="UniProtKB-UniRule"/>
</dbReference>
<feature type="binding site" evidence="14">
    <location>
        <position position="408"/>
    </location>
    <ligand>
        <name>ATP</name>
        <dbReference type="ChEBI" id="CHEBI:30616"/>
    </ligand>
</feature>
<dbReference type="CDD" id="cd07972">
    <property type="entry name" value="OBF_DNA_ligase_Arch_LigB"/>
    <property type="match status" value="1"/>
</dbReference>
<dbReference type="Pfam" id="PF04675">
    <property type="entry name" value="DNA_ligase_A_N"/>
    <property type="match status" value="1"/>
</dbReference>
<dbReference type="InterPro" id="IPR036599">
    <property type="entry name" value="DNA_ligase_N_sf"/>
</dbReference>
<dbReference type="Gene3D" id="1.10.3260.10">
    <property type="entry name" value="DNA ligase, ATP-dependent, N-terminal domain"/>
    <property type="match status" value="1"/>
</dbReference>
<dbReference type="InterPro" id="IPR000977">
    <property type="entry name" value="DNA_ligase_ATP-dep"/>
</dbReference>
<dbReference type="PANTHER" id="PTHR45674:SF7">
    <property type="entry name" value="DNA LIGASE"/>
    <property type="match status" value="1"/>
</dbReference>
<dbReference type="GO" id="GO:0046872">
    <property type="term" value="F:metal ion binding"/>
    <property type="evidence" value="ECO:0007669"/>
    <property type="project" value="UniProtKB-KW"/>
</dbReference>
<dbReference type="CDD" id="cd07901">
    <property type="entry name" value="Adenylation_DNA_ligase_Arch_LigB"/>
    <property type="match status" value="1"/>
</dbReference>
<comment type="caution">
    <text evidence="17">The sequence shown here is derived from an EMBL/GenBank/DDBJ whole genome shotgun (WGS) entry which is preliminary data.</text>
</comment>
<feature type="active site" description="N6-AMP-lysine intermediate" evidence="14">
    <location>
        <position position="247"/>
    </location>
</feature>
<evidence type="ECO:0000256" key="10">
    <source>
        <dbReference type="ARBA" id="ARBA00022842"/>
    </source>
</evidence>
<feature type="binding site" evidence="14">
    <location>
        <position position="252"/>
    </location>
    <ligand>
        <name>ATP</name>
        <dbReference type="ChEBI" id="CHEBI:30616"/>
    </ligand>
</feature>
<evidence type="ECO:0000256" key="2">
    <source>
        <dbReference type="ARBA" id="ARBA00013308"/>
    </source>
</evidence>
<gene>
    <name evidence="14" type="primary">lig</name>
    <name evidence="17" type="ORF">DRJ31_00535</name>
</gene>
<evidence type="ECO:0000256" key="6">
    <source>
        <dbReference type="ARBA" id="ARBA00022723"/>
    </source>
</evidence>
<keyword evidence="5 14" id="KW-0235">DNA replication</keyword>
<dbReference type="GO" id="GO:0003677">
    <property type="term" value="F:DNA binding"/>
    <property type="evidence" value="ECO:0007669"/>
    <property type="project" value="InterPro"/>
</dbReference>
<evidence type="ECO:0000256" key="1">
    <source>
        <dbReference type="ARBA" id="ARBA00007572"/>
    </source>
</evidence>
<feature type="binding site" evidence="14">
    <location>
        <position position="295"/>
    </location>
    <ligand>
        <name>ATP</name>
        <dbReference type="ChEBI" id="CHEBI:30616"/>
    </ligand>
</feature>
<evidence type="ECO:0000256" key="14">
    <source>
        <dbReference type="HAMAP-Rule" id="MF_00407"/>
    </source>
</evidence>
<reference evidence="17 18" key="1">
    <citation type="submission" date="2018-06" db="EMBL/GenBank/DDBJ databases">
        <title>Extensive metabolic versatility and redundancy in microbially diverse, dynamic hydrothermal sediments.</title>
        <authorList>
            <person name="Dombrowski N."/>
            <person name="Teske A."/>
            <person name="Baker B.J."/>
        </authorList>
    </citation>
    <scope>NUCLEOTIDE SEQUENCE [LARGE SCALE GENOMIC DNA]</scope>
    <source>
        <strain evidence="17">B66_G16</strain>
    </source>
</reference>
<keyword evidence="9 14" id="KW-0067">ATP-binding</keyword>
<evidence type="ECO:0000256" key="15">
    <source>
        <dbReference type="RuleBase" id="RU004196"/>
    </source>
</evidence>
<evidence type="ECO:0000313" key="18">
    <source>
        <dbReference type="Proteomes" id="UP000278475"/>
    </source>
</evidence>
<dbReference type="InterPro" id="IPR016059">
    <property type="entry name" value="DNA_ligase_ATP-dep_CS"/>
</dbReference>
<organism evidence="17 18">
    <name type="scientific">Thermoproteota archaeon</name>
    <dbReference type="NCBI Taxonomy" id="2056631"/>
    <lineage>
        <taxon>Archaea</taxon>
        <taxon>Thermoproteota</taxon>
    </lineage>
</organism>
<dbReference type="EC" id="6.5.1.1" evidence="14"/>
<dbReference type="NCBIfam" id="TIGR00574">
    <property type="entry name" value="dnl1"/>
    <property type="match status" value="1"/>
</dbReference>
<keyword evidence="11 14" id="KW-0233">DNA recombination</keyword>
<dbReference type="SUPFAM" id="SSF56091">
    <property type="entry name" value="DNA ligase/mRNA capping enzyme, catalytic domain"/>
    <property type="match status" value="1"/>
</dbReference>
<sequence>MFRDFAELCEKVKSTSKKTEKVALVAAFLKNLSDEELKAATTFLTGRVFPRGDPRDVNVGYSTIYKALLEVSGITPYEFQSIYLKYGDLGATAEEILSTKKPKLQQLFKKQLTILDVKNELEKLASITGKGSYDLKSAIIKGLFLDASPIEAKYIVKILTSELRIGLVEGLVEEAIASAFGLSLDKVRSKLLILNDISEVALLAKKGLLEQATLTPLRPISFMLADTAQSPAEIADYFRRQVYAEFKFDGIRSQIHKLGNKVRIFSRRLEDVTESFPDIVEAVKRLKHDLVLDGEILPFKDGKPLPFQLLQRRLHRKYLSREVLEEAPLVFFAYDLLYLDGKPLLDLDLRSRREFLEKVEMEEPLSTSEIYTVASAKEIQELFDRSKQIGFEGLVVKDPLSQYTPGRRGKHWIKLKKELDTLDVVIVAAEYGHGKRAGILSDYIFAVNDNGVLKVIGKAYSGLTDDEMLELSEKLKSLMIEDLGYRVIVKPEIVLEVAFDSIQVSDRHDSGFALRFPRIKRIRFDKSVAEIDTLDKVKEIYMRQKVKL</sequence>
<dbReference type="InterPro" id="IPR022865">
    <property type="entry name" value="DNA_ligae_ATP-dep_bac/arc"/>
</dbReference>
<keyword evidence="8 14" id="KW-0227">DNA damage</keyword>
<dbReference type="GO" id="GO:0006273">
    <property type="term" value="P:lagging strand elongation"/>
    <property type="evidence" value="ECO:0007669"/>
    <property type="project" value="TreeGrafter"/>
</dbReference>
<feature type="binding site" evidence="14">
    <location>
        <position position="267"/>
    </location>
    <ligand>
        <name>ATP</name>
        <dbReference type="ChEBI" id="CHEBI:30616"/>
    </ligand>
</feature>
<comment type="similarity">
    <text evidence="1 14 15">Belongs to the ATP-dependent DNA ligase family.</text>
</comment>
<dbReference type="EMBL" id="QMQV01000002">
    <property type="protein sequence ID" value="RLE50668.1"/>
    <property type="molecule type" value="Genomic_DNA"/>
</dbReference>
<dbReference type="GO" id="GO:0071897">
    <property type="term" value="P:DNA biosynthetic process"/>
    <property type="evidence" value="ECO:0007669"/>
    <property type="project" value="InterPro"/>
</dbReference>
<evidence type="ECO:0000256" key="11">
    <source>
        <dbReference type="ARBA" id="ARBA00023172"/>
    </source>
</evidence>
<dbReference type="Pfam" id="PF04679">
    <property type="entry name" value="DNA_ligase_A_C"/>
    <property type="match status" value="1"/>
</dbReference>
<keyword evidence="6 14" id="KW-0479">Metal-binding</keyword>
<evidence type="ECO:0000256" key="4">
    <source>
        <dbReference type="ARBA" id="ARBA00022618"/>
    </source>
</evidence>
<feature type="binding site" evidence="14">
    <location>
        <position position="245"/>
    </location>
    <ligand>
        <name>ATP</name>
        <dbReference type="ChEBI" id="CHEBI:30616"/>
    </ligand>
</feature>
<keyword evidence="4 14" id="KW-0132">Cell division</keyword>